<dbReference type="SUPFAM" id="SSF52540">
    <property type="entry name" value="P-loop containing nucleoside triphosphate hydrolases"/>
    <property type="match status" value="1"/>
</dbReference>
<dbReference type="KEGG" id="tra:Trad_2144"/>
<feature type="region of interest" description="Disordered" evidence="1">
    <location>
        <begin position="1"/>
        <end position="37"/>
    </location>
</feature>
<protein>
    <submittedName>
        <fullName evidence="2">Sulfotransferase</fullName>
    </submittedName>
</protein>
<dbReference type="Gene3D" id="3.40.50.300">
    <property type="entry name" value="P-loop containing nucleotide triphosphate hydrolases"/>
    <property type="match status" value="1"/>
</dbReference>
<evidence type="ECO:0000256" key="1">
    <source>
        <dbReference type="SAM" id="MobiDB-lite"/>
    </source>
</evidence>
<dbReference type="InterPro" id="IPR027417">
    <property type="entry name" value="P-loop_NTPase"/>
</dbReference>
<dbReference type="HOGENOM" id="CLU_818716_0_0_0"/>
<reference evidence="3" key="1">
    <citation type="submission" date="2010-05" db="EMBL/GenBank/DDBJ databases">
        <title>The complete genome of Truepera radiovictris DSM 17093.</title>
        <authorList>
            <consortium name="US DOE Joint Genome Institute (JGI-PGF)"/>
            <person name="Lucas S."/>
            <person name="Copeland A."/>
            <person name="Lapidus A."/>
            <person name="Glavina del Rio T."/>
            <person name="Dalin E."/>
            <person name="Tice H."/>
            <person name="Bruce D."/>
            <person name="Goodwin L."/>
            <person name="Pitluck S."/>
            <person name="Kyrpides N."/>
            <person name="Mavromatis K."/>
            <person name="Ovchinnikova G."/>
            <person name="Munk A.C."/>
            <person name="Detter J.C."/>
            <person name="Han C."/>
            <person name="Tapia R."/>
            <person name="Land M."/>
            <person name="Hauser L."/>
            <person name="Markowitz V."/>
            <person name="Cheng J.-F."/>
            <person name="Hugenholtz P."/>
            <person name="Woyke T."/>
            <person name="Wu D."/>
            <person name="Tindall B."/>
            <person name="Pomrenke H.G."/>
            <person name="Brambilla E."/>
            <person name="Klenk H.-P."/>
            <person name="Eisen J.A."/>
        </authorList>
    </citation>
    <scope>NUCLEOTIDE SEQUENCE [LARGE SCALE GENOMIC DNA]</scope>
    <source>
        <strain evidence="3">DSM 17093 / CIP 108686 / LMG 22925 / RQ-24</strain>
    </source>
</reference>
<dbReference type="RefSeq" id="WP_013178621.1">
    <property type="nucleotide sequence ID" value="NC_014221.1"/>
</dbReference>
<evidence type="ECO:0000313" key="3">
    <source>
        <dbReference type="Proteomes" id="UP000000379"/>
    </source>
</evidence>
<dbReference type="Proteomes" id="UP000000379">
    <property type="component" value="Chromosome"/>
</dbReference>
<gene>
    <name evidence="2" type="ordered locus">Trad_2144</name>
</gene>
<sequence length="339" mass="37826">MEGSFAATSHPLPVQRAARSRFRGARASHRPSGQPDVFLLATPGSGSSWLTKLIERQPGFRCVDDPFCHANASLHTALGATTTETFGGDTTGSLERYFRNLCQSTMPQGGPAPRRPFFRRTTHRTVLRIVRRSESVVSWLMVHANERLGGRSLLLVRHPIAASLTQRLSPHLEMLLQRQHRYLSEAQRREGARIVACGSDLERGVLAWCLYNLRALGSRSPHWNVLSYEQLLLEPERSALYLADCLALPDTARLLKQLGRSRKRPGSGLERQIDGWRERVPATQERQLMGLLELFALGAYRTGDPLPAPDLWLSAPHAAQPLPRHRPGGLSTWTLSVYG</sequence>
<dbReference type="OrthoDB" id="981509at2"/>
<dbReference type="AlphaFoldDB" id="D7CRS9"/>
<feature type="compositionally biased region" description="Basic residues" evidence="1">
    <location>
        <begin position="18"/>
        <end position="29"/>
    </location>
</feature>
<dbReference type="eggNOG" id="ENOG5032X3F">
    <property type="taxonomic scope" value="Bacteria"/>
</dbReference>
<keyword evidence="3" id="KW-1185">Reference proteome</keyword>
<name>D7CRS9_TRURR</name>
<proteinExistence type="predicted"/>
<accession>D7CRS9</accession>
<evidence type="ECO:0000313" key="2">
    <source>
        <dbReference type="EMBL" id="ADI15257.1"/>
    </source>
</evidence>
<organism evidence="2 3">
    <name type="scientific">Truepera radiovictrix (strain DSM 17093 / CIP 108686 / LMG 22925 / RQ-24)</name>
    <dbReference type="NCBI Taxonomy" id="649638"/>
    <lineage>
        <taxon>Bacteria</taxon>
        <taxon>Thermotogati</taxon>
        <taxon>Deinococcota</taxon>
        <taxon>Deinococci</taxon>
        <taxon>Trueperales</taxon>
        <taxon>Trueperaceae</taxon>
        <taxon>Truepera</taxon>
    </lineage>
</organism>
<reference evidence="2 3" key="2">
    <citation type="journal article" date="2011" name="Stand. Genomic Sci.">
        <title>Complete genome sequence of Truepera radiovictrix type strain (RQ-24).</title>
        <authorList>
            <person name="Ivanova N."/>
            <person name="Rohde C."/>
            <person name="Munk C."/>
            <person name="Nolan M."/>
            <person name="Lucas S."/>
            <person name="Del Rio T.G."/>
            <person name="Tice H."/>
            <person name="Deshpande S."/>
            <person name="Cheng J.F."/>
            <person name="Tapia R."/>
            <person name="Han C."/>
            <person name="Goodwin L."/>
            <person name="Pitluck S."/>
            <person name="Liolios K."/>
            <person name="Mavromatis K."/>
            <person name="Mikhailova N."/>
            <person name="Pati A."/>
            <person name="Chen A."/>
            <person name="Palaniappan K."/>
            <person name="Land M."/>
            <person name="Hauser L."/>
            <person name="Chang Y.J."/>
            <person name="Jeffries C.D."/>
            <person name="Brambilla E."/>
            <person name="Rohde M."/>
            <person name="Goker M."/>
            <person name="Tindall B.J."/>
            <person name="Woyke T."/>
            <person name="Bristow J."/>
            <person name="Eisen J.A."/>
            <person name="Markowitz V."/>
            <person name="Hugenholtz P."/>
            <person name="Kyrpides N.C."/>
            <person name="Klenk H.P."/>
            <person name="Lapidus A."/>
        </authorList>
    </citation>
    <scope>NUCLEOTIDE SEQUENCE [LARGE SCALE GENOMIC DNA]</scope>
    <source>
        <strain evidence="3">DSM 17093 / CIP 108686 / LMG 22925 / RQ-24</strain>
    </source>
</reference>
<dbReference type="EMBL" id="CP002049">
    <property type="protein sequence ID" value="ADI15257.1"/>
    <property type="molecule type" value="Genomic_DNA"/>
</dbReference>